<evidence type="ECO:0000256" key="6">
    <source>
        <dbReference type="ARBA" id="ARBA00022723"/>
    </source>
</evidence>
<evidence type="ECO:0000256" key="2">
    <source>
        <dbReference type="ARBA" id="ARBA00004123"/>
    </source>
</evidence>
<dbReference type="GO" id="GO:0043047">
    <property type="term" value="F:single-stranded telomeric DNA binding"/>
    <property type="evidence" value="ECO:0007669"/>
    <property type="project" value="TreeGrafter"/>
</dbReference>
<dbReference type="GO" id="GO:0000722">
    <property type="term" value="P:telomere maintenance via recombination"/>
    <property type="evidence" value="ECO:0007669"/>
    <property type="project" value="TreeGrafter"/>
</dbReference>
<keyword evidence="6" id="KW-0479">Metal-binding</keyword>
<dbReference type="GO" id="GO:0000794">
    <property type="term" value="C:condensed nuclear chromosome"/>
    <property type="evidence" value="ECO:0007669"/>
    <property type="project" value="TreeGrafter"/>
</dbReference>
<dbReference type="InterPro" id="IPR038729">
    <property type="entry name" value="Rad50/SbcC_AAA"/>
</dbReference>
<accession>A0AAD9LJA4</accession>
<evidence type="ECO:0000256" key="3">
    <source>
        <dbReference type="ARBA" id="ARBA00004286"/>
    </source>
</evidence>
<keyword evidence="13" id="KW-1185">Reference proteome</keyword>
<keyword evidence="8" id="KW-0539">Nucleus</keyword>
<dbReference type="GO" id="GO:0046872">
    <property type="term" value="F:metal ion binding"/>
    <property type="evidence" value="ECO:0007669"/>
    <property type="project" value="UniProtKB-KW"/>
</dbReference>
<dbReference type="Gene3D" id="3.40.50.300">
    <property type="entry name" value="P-loop containing nucleotide triphosphate hydrolases"/>
    <property type="match status" value="2"/>
</dbReference>
<reference evidence="12" key="1">
    <citation type="journal article" date="2014" name="Nucleic Acids Res.">
        <title>The evolutionary dynamics of variant antigen genes in Babesia reveal a history of genomic innovation underlying host-parasite interaction.</title>
        <authorList>
            <person name="Jackson A.P."/>
            <person name="Otto T.D."/>
            <person name="Darby A."/>
            <person name="Ramaprasad A."/>
            <person name="Xia D."/>
            <person name="Echaide I.E."/>
            <person name="Farber M."/>
            <person name="Gahlot S."/>
            <person name="Gamble J."/>
            <person name="Gupta D."/>
            <person name="Gupta Y."/>
            <person name="Jackson L."/>
            <person name="Malandrin L."/>
            <person name="Malas T.B."/>
            <person name="Moussa E."/>
            <person name="Nair M."/>
            <person name="Reid A.J."/>
            <person name="Sanders M."/>
            <person name="Sharma J."/>
            <person name="Tracey A."/>
            <person name="Quail M.A."/>
            <person name="Weir W."/>
            <person name="Wastling J.M."/>
            <person name="Hall N."/>
            <person name="Willadsen P."/>
            <person name="Lingelbach K."/>
            <person name="Shiels B."/>
            <person name="Tait A."/>
            <person name="Berriman M."/>
            <person name="Allred D.R."/>
            <person name="Pain A."/>
        </authorList>
    </citation>
    <scope>NUCLEOTIDE SEQUENCE</scope>
    <source>
        <strain evidence="12">1802A</strain>
    </source>
</reference>
<dbReference type="GO" id="GO:0007004">
    <property type="term" value="P:telomere maintenance via telomerase"/>
    <property type="evidence" value="ECO:0007669"/>
    <property type="project" value="TreeGrafter"/>
</dbReference>
<feature type="coiled-coil region" evidence="10">
    <location>
        <begin position="840"/>
        <end position="867"/>
    </location>
</feature>
<feature type="coiled-coil region" evidence="10">
    <location>
        <begin position="702"/>
        <end position="816"/>
    </location>
</feature>
<dbReference type="GO" id="GO:0003691">
    <property type="term" value="F:double-stranded telomeric DNA binding"/>
    <property type="evidence" value="ECO:0007669"/>
    <property type="project" value="TreeGrafter"/>
</dbReference>
<dbReference type="GO" id="GO:0070192">
    <property type="term" value="P:chromosome organization involved in meiotic cell cycle"/>
    <property type="evidence" value="ECO:0007669"/>
    <property type="project" value="TreeGrafter"/>
</dbReference>
<name>A0AAD9LJA4_BABDI</name>
<comment type="subcellular location">
    <subcellularLocation>
        <location evidence="3">Chromosome</location>
    </subcellularLocation>
    <subcellularLocation>
        <location evidence="2">Nucleus</location>
    </subcellularLocation>
</comment>
<dbReference type="PANTHER" id="PTHR18867:SF12">
    <property type="entry name" value="DNA REPAIR PROTEIN RAD50"/>
    <property type="match status" value="1"/>
</dbReference>
<evidence type="ECO:0000256" key="8">
    <source>
        <dbReference type="ARBA" id="ARBA00023242"/>
    </source>
</evidence>
<feature type="domain" description="Rad50/SbcC-type AAA" evidence="11">
    <location>
        <begin position="6"/>
        <end position="237"/>
    </location>
</feature>
<proteinExistence type="inferred from homology"/>
<dbReference type="GO" id="GO:0030870">
    <property type="term" value="C:Mre11 complex"/>
    <property type="evidence" value="ECO:0007669"/>
    <property type="project" value="TreeGrafter"/>
</dbReference>
<comment type="caution">
    <text evidence="12">The sequence shown here is derived from an EMBL/GenBank/DDBJ whole genome shotgun (WGS) entry which is preliminary data.</text>
</comment>
<dbReference type="SUPFAM" id="SSF52540">
    <property type="entry name" value="P-loop containing nucleoside triphosphate hydrolases"/>
    <property type="match status" value="1"/>
</dbReference>
<evidence type="ECO:0000256" key="1">
    <source>
        <dbReference type="ARBA" id="ARBA00001947"/>
    </source>
</evidence>
<evidence type="ECO:0000313" key="12">
    <source>
        <dbReference type="EMBL" id="KAK1937479.1"/>
    </source>
</evidence>
<evidence type="ECO:0000256" key="5">
    <source>
        <dbReference type="ARBA" id="ARBA00022454"/>
    </source>
</evidence>
<comment type="cofactor">
    <cofactor evidence="1">
        <name>Zn(2+)</name>
        <dbReference type="ChEBI" id="CHEBI:29105"/>
    </cofactor>
</comment>
<dbReference type="PANTHER" id="PTHR18867">
    <property type="entry name" value="RAD50"/>
    <property type="match status" value="1"/>
</dbReference>
<comment type="catalytic activity">
    <reaction evidence="9">
        <text>ATP + H2O = ADP + phosphate + H(+)</text>
        <dbReference type="Rhea" id="RHEA:13065"/>
        <dbReference type="ChEBI" id="CHEBI:15377"/>
        <dbReference type="ChEBI" id="CHEBI:15378"/>
        <dbReference type="ChEBI" id="CHEBI:30616"/>
        <dbReference type="ChEBI" id="CHEBI:43474"/>
        <dbReference type="ChEBI" id="CHEBI:456216"/>
    </reaction>
</comment>
<evidence type="ECO:0000256" key="10">
    <source>
        <dbReference type="SAM" id="Coils"/>
    </source>
</evidence>
<dbReference type="AlphaFoldDB" id="A0AAD9LJA4"/>
<dbReference type="GO" id="GO:0006302">
    <property type="term" value="P:double-strand break repair"/>
    <property type="evidence" value="ECO:0007669"/>
    <property type="project" value="InterPro"/>
</dbReference>
<keyword evidence="5" id="KW-0158">Chromosome</keyword>
<evidence type="ECO:0000256" key="4">
    <source>
        <dbReference type="ARBA" id="ARBA00009439"/>
    </source>
</evidence>
<feature type="coiled-coil region" evidence="10">
    <location>
        <begin position="244"/>
        <end position="295"/>
    </location>
</feature>
<evidence type="ECO:0000256" key="7">
    <source>
        <dbReference type="ARBA" id="ARBA00022833"/>
    </source>
</evidence>
<sequence length="1140" mass="129199">MTTLHSLEIQGIRSFSPNNVQTIRFEKPLTLIVGHNGAGKTTIVECLKTVTSGIMPPNCDRGKSFLHDSKLTENGDVRAQIKLTVETFSKDVVSATRKYSIVRDRNTTNKVTFKSGDAVLHIKPFIGEETTVSLKASDMDNSMPSLMGLSKALIDSVVFCHQDENNWVLDDLAKVKARFDDLLETSRYTKALGALSKAKKEQDDAIKLCTTQLQAAKTQMMQMADLRNQVTSNTEEISKTKTNIGAMENQMIKLSETIKTLSSELETVSVMSDAIRDLKTTIMRLTDEAKTLHATMNEIYEEGLDDLQHFHVTLSTELENEQMKVKDLSLKIYQLVDTMNELHQKIDHSKDKMNNRMVLKETMKSTKETLESVKIDIMKTMEAKGTEFNEATVTAYMEQLMNITENEGATHRALSECKTKIQELEETTLQLNAQRNAKEFFLQNLCSEIDNTNTHIEIIGDMEETHQLHKLEEDQHQLQSLLHEKRKLSMLMLRAKNSIEGNEIENRHELSIAIKFLESIINNDRQFIVAYIKEVIGDEIDGADYVTAIRSFFQKCILSDGNVKEGMITSVMSNAEKFQQDCVTAIIQMIQNNDLTSELPVTIPLCSDGISKNESSKAPYNVLLKVVTNTRIAEYIEYFKSLLHHEIRGSVCCKISYDEIMGKLEVLNTTITTMEGTIKEGTKNLEILGAEAMQLTAKGEQLDEMRSKIMQMELKKAQYTAEMKHIENSLDQAASQLQLKRKEYEELNEKIASANKCNVLKAATMSSLIERYKENITKLRMTEQALEETNDEGGNNENLQMQITKLNESIKESRTEELGLIQSINNHTMLLDNLQQNITLKLTQQKLSEAQQKLETLQDQLGSANEQELTTKLREANEMCAETGLSIATLKGTLMAREENIAKLQQMLESDNYRYAQKNYVDTLVKLKTHAMTKEDLDLYSKTLEMGLHRFHSEKISQINTVLKRVWREVYTGCHIDYIEIQSSVDNTVPSTAQAPKSYNYRYVKTSNTVVQHSYRMVMVTHNGTEMDMRGHCSAGERVLASLIVRITLMETFCSNCNVLILDEPTTNLDRDNIVSLEASLAKLVNECSLDFQLVIITHDDSFARKIAQRCNCDKYYNIVKNERGGSVINAVPLGSRFMA</sequence>
<dbReference type="Pfam" id="PF13476">
    <property type="entry name" value="AAA_23"/>
    <property type="match status" value="1"/>
</dbReference>
<keyword evidence="7" id="KW-0862">Zinc</keyword>
<evidence type="ECO:0000313" key="13">
    <source>
        <dbReference type="Proteomes" id="UP001195914"/>
    </source>
</evidence>
<organism evidence="12 13">
    <name type="scientific">Babesia divergens</name>
    <dbReference type="NCBI Taxonomy" id="32595"/>
    <lineage>
        <taxon>Eukaryota</taxon>
        <taxon>Sar</taxon>
        <taxon>Alveolata</taxon>
        <taxon>Apicomplexa</taxon>
        <taxon>Aconoidasida</taxon>
        <taxon>Piroplasmida</taxon>
        <taxon>Babesiidae</taxon>
        <taxon>Babesia</taxon>
    </lineage>
</organism>
<reference evidence="12" key="2">
    <citation type="submission" date="2021-05" db="EMBL/GenBank/DDBJ databases">
        <authorList>
            <person name="Pain A."/>
        </authorList>
    </citation>
    <scope>NUCLEOTIDE SEQUENCE</scope>
    <source>
        <strain evidence="12">1802A</strain>
    </source>
</reference>
<evidence type="ECO:0000259" key="11">
    <source>
        <dbReference type="Pfam" id="PF13476"/>
    </source>
</evidence>
<dbReference type="GO" id="GO:0051880">
    <property type="term" value="F:G-quadruplex DNA binding"/>
    <property type="evidence" value="ECO:0007669"/>
    <property type="project" value="TreeGrafter"/>
</dbReference>
<evidence type="ECO:0000256" key="9">
    <source>
        <dbReference type="ARBA" id="ARBA00049360"/>
    </source>
</evidence>
<dbReference type="Proteomes" id="UP001195914">
    <property type="component" value="Unassembled WGS sequence"/>
</dbReference>
<dbReference type="InterPro" id="IPR027417">
    <property type="entry name" value="P-loop_NTPase"/>
</dbReference>
<dbReference type="GO" id="GO:0016887">
    <property type="term" value="F:ATP hydrolysis activity"/>
    <property type="evidence" value="ECO:0007669"/>
    <property type="project" value="InterPro"/>
</dbReference>
<dbReference type="EMBL" id="JAHBMH010000033">
    <property type="protein sequence ID" value="KAK1937479.1"/>
    <property type="molecule type" value="Genomic_DNA"/>
</dbReference>
<comment type="similarity">
    <text evidence="4">Belongs to the SMC family. RAD50 subfamily.</text>
</comment>
<gene>
    <name evidence="12" type="ORF">X943_002148</name>
</gene>
<protein>
    <recommendedName>
        <fullName evidence="11">Rad50/SbcC-type AAA domain-containing protein</fullName>
    </recommendedName>
</protein>
<keyword evidence="10" id="KW-0175">Coiled coil</keyword>